<dbReference type="RefSeq" id="WP_315950623.1">
    <property type="nucleotide sequence ID" value="NZ_JAWCUD010000002.1"/>
</dbReference>
<keyword evidence="3" id="KW-0813">Transport</keyword>
<evidence type="ECO:0000256" key="4">
    <source>
        <dbReference type="ARBA" id="ARBA00022729"/>
    </source>
</evidence>
<keyword evidence="4 5" id="KW-0732">Signal</keyword>
<keyword evidence="7" id="KW-1185">Reference proteome</keyword>
<protein>
    <submittedName>
        <fullName evidence="6">Extracellular solute-binding protein</fullName>
    </submittedName>
</protein>
<evidence type="ECO:0000256" key="3">
    <source>
        <dbReference type="ARBA" id="ARBA00022448"/>
    </source>
</evidence>
<evidence type="ECO:0000313" key="6">
    <source>
        <dbReference type="EMBL" id="MDU0200975.1"/>
    </source>
</evidence>
<evidence type="ECO:0000256" key="2">
    <source>
        <dbReference type="ARBA" id="ARBA00008520"/>
    </source>
</evidence>
<dbReference type="Pfam" id="PF01547">
    <property type="entry name" value="SBP_bac_1"/>
    <property type="match status" value="1"/>
</dbReference>
<evidence type="ECO:0000313" key="7">
    <source>
        <dbReference type="Proteomes" id="UP001260980"/>
    </source>
</evidence>
<accession>A0ABU3R9L6</accession>
<dbReference type="InterPro" id="IPR050490">
    <property type="entry name" value="Bact_solute-bd_prot1"/>
</dbReference>
<dbReference type="SUPFAM" id="SSF53850">
    <property type="entry name" value="Periplasmic binding protein-like II"/>
    <property type="match status" value="1"/>
</dbReference>
<dbReference type="Proteomes" id="UP001260980">
    <property type="component" value="Unassembled WGS sequence"/>
</dbReference>
<dbReference type="EMBL" id="JAWCUD010000002">
    <property type="protein sequence ID" value="MDU0200975.1"/>
    <property type="molecule type" value="Genomic_DNA"/>
</dbReference>
<comment type="subcellular location">
    <subcellularLocation>
        <location evidence="1">Cell envelope</location>
    </subcellularLocation>
</comment>
<dbReference type="PANTHER" id="PTHR43649">
    <property type="entry name" value="ARABINOSE-BINDING PROTEIN-RELATED"/>
    <property type="match status" value="1"/>
</dbReference>
<dbReference type="PANTHER" id="PTHR43649:SF31">
    <property type="entry name" value="SN-GLYCEROL-3-PHOSPHATE-BINDING PERIPLASMIC PROTEIN UGPB"/>
    <property type="match status" value="1"/>
</dbReference>
<proteinExistence type="inferred from homology"/>
<reference evidence="6 7" key="1">
    <citation type="submission" date="2023-10" db="EMBL/GenBank/DDBJ databases">
        <title>Paenibacillus strain PFR10 Genome sequencing and assembly.</title>
        <authorList>
            <person name="Kim I."/>
        </authorList>
    </citation>
    <scope>NUCLEOTIDE SEQUENCE [LARGE SCALE GENOMIC DNA]</scope>
    <source>
        <strain evidence="6 7">PFR10</strain>
    </source>
</reference>
<sequence length="459" mass="51459">MLKNSAFRRVKRYFVPLMLIGSTIAAMGCQSQSAGTAAKSSDAAPGQTVLNVYSWTVEDSMKPFFEAFEKKYPNIKVKYTKMADSNPATANSLLTSGEAIDVIPQASVDDMRVRATSGMYEPLDEYLKKDKMDYKQIFGDSINELETVNGNHYALPYSMATYGLYYNKAMFDKAGISYPTDDWTWDDLRAAALKLTSGSGANKIYGFLPDYTGQWAFPAIQQLGLNYVYKNNGQESNWDNPAFLNALQYFYDMEMKDKSAWPISEYKALKIDTNPHAIFMQGKAAMYIQPSFIVKYSSQESYGFTNFEYGVANLPKVKKEDSLSNVYYLSDFSIPASAPNKEAAWTFLKFYCLEAPEIFAQSKAMTPANLPSLDASVNEKVGKIIFDYPHFDQPTGMKTFITNKLKLTPYLTTINTAKAEMMDMVKSEITSCLMGNQTPAETIAKLKKQSDELIKKAGK</sequence>
<feature type="signal peptide" evidence="5">
    <location>
        <begin position="1"/>
        <end position="28"/>
    </location>
</feature>
<gene>
    <name evidence="6" type="ORF">RQP52_07725</name>
</gene>
<dbReference type="Gene3D" id="3.40.190.10">
    <property type="entry name" value="Periplasmic binding protein-like II"/>
    <property type="match status" value="1"/>
</dbReference>
<comment type="similarity">
    <text evidence="2">Belongs to the bacterial solute-binding protein 1 family.</text>
</comment>
<organism evidence="6 7">
    <name type="scientific">Paenibacillus violae</name>
    <dbReference type="NCBI Taxonomy" id="3077234"/>
    <lineage>
        <taxon>Bacteria</taxon>
        <taxon>Bacillati</taxon>
        <taxon>Bacillota</taxon>
        <taxon>Bacilli</taxon>
        <taxon>Bacillales</taxon>
        <taxon>Paenibacillaceae</taxon>
        <taxon>Paenibacillus</taxon>
    </lineage>
</organism>
<dbReference type="PROSITE" id="PS51257">
    <property type="entry name" value="PROKAR_LIPOPROTEIN"/>
    <property type="match status" value="1"/>
</dbReference>
<evidence type="ECO:0000256" key="1">
    <source>
        <dbReference type="ARBA" id="ARBA00004196"/>
    </source>
</evidence>
<comment type="caution">
    <text evidence="6">The sequence shown here is derived from an EMBL/GenBank/DDBJ whole genome shotgun (WGS) entry which is preliminary data.</text>
</comment>
<feature type="chain" id="PRO_5045450776" evidence="5">
    <location>
        <begin position="29"/>
        <end position="459"/>
    </location>
</feature>
<dbReference type="InterPro" id="IPR006059">
    <property type="entry name" value="SBP"/>
</dbReference>
<name>A0ABU3R9L6_9BACL</name>
<evidence type="ECO:0000256" key="5">
    <source>
        <dbReference type="SAM" id="SignalP"/>
    </source>
</evidence>